<gene>
    <name evidence="1" type="ORF">SINC0208_LOCUS11993</name>
</gene>
<name>A0A7S3ITG6_9SPIT</name>
<organism evidence="1">
    <name type="scientific">Strombidium inclinatum</name>
    <dbReference type="NCBI Taxonomy" id="197538"/>
    <lineage>
        <taxon>Eukaryota</taxon>
        <taxon>Sar</taxon>
        <taxon>Alveolata</taxon>
        <taxon>Ciliophora</taxon>
        <taxon>Intramacronucleata</taxon>
        <taxon>Spirotrichea</taxon>
        <taxon>Oligotrichia</taxon>
        <taxon>Strombidiidae</taxon>
        <taxon>Strombidium</taxon>
    </lineage>
</organism>
<dbReference type="AlphaFoldDB" id="A0A7S3ITG6"/>
<proteinExistence type="predicted"/>
<protein>
    <submittedName>
        <fullName evidence="1">Uncharacterized protein</fullName>
    </submittedName>
</protein>
<accession>A0A7S3ITG6</accession>
<evidence type="ECO:0000313" key="1">
    <source>
        <dbReference type="EMBL" id="CAE0331359.1"/>
    </source>
</evidence>
<reference evidence="1" key="1">
    <citation type="submission" date="2021-01" db="EMBL/GenBank/DDBJ databases">
        <authorList>
            <person name="Corre E."/>
            <person name="Pelletier E."/>
            <person name="Niang G."/>
            <person name="Scheremetjew M."/>
            <person name="Finn R."/>
            <person name="Kale V."/>
            <person name="Holt S."/>
            <person name="Cochrane G."/>
            <person name="Meng A."/>
            <person name="Brown T."/>
            <person name="Cohen L."/>
        </authorList>
    </citation>
    <scope>NUCLEOTIDE SEQUENCE</scope>
    <source>
        <strain evidence="1">S3</strain>
    </source>
</reference>
<sequence>MSGLLASGIPNFHGTIVRGRGQRFSPEVDGVYNFAVPRELADSLELVEVPLEELTTLPLGVDCSTRIQSCAVLLPRKGRPQNSEYRVLVFLQGDPEGRRLELFA</sequence>
<dbReference type="EMBL" id="HBIH01029829">
    <property type="protein sequence ID" value="CAE0331359.1"/>
    <property type="molecule type" value="Transcribed_RNA"/>
</dbReference>